<keyword evidence="3" id="KW-0238">DNA-binding</keyword>
<dbReference type="SUPFAM" id="SSF56349">
    <property type="entry name" value="DNA breaking-rejoining enzymes"/>
    <property type="match status" value="1"/>
</dbReference>
<dbReference type="CDD" id="cd00801">
    <property type="entry name" value="INT_P4_C"/>
    <property type="match status" value="1"/>
</dbReference>
<name>A0ABN6VQY5_9BACT</name>
<sequence length="453" mass="51553">MKQFTDRYLTSLKPQDKKYVVREGRGFAIQVLPSGTKTFMYIFELNKQKGYLLLGNYPAMSLGDARIAYNDAYKLVKNGIDPREEKRTAIEEQSRLAKEARLQAEAAALAAEKLEKDSFDSLIENELPEGYTPITVEQLAAVWYVKYSKENHSVRWRETILSAIKTHIIPGIGKMEISSVRHKHAVSLIEQIASKVPGSARNVMKFGRQMFKYACRQEWAEIQPFQEITASVPKIAPKTDDRHLDDDEIVKAWEEISKGPSSTEVKRALKLILVTAQRPGEVAQIHRDQIKDRWWTIPAEVAGKNEREHRVYLTDTALELIGQGKGYIFSSGRGKRGHISENTLSQAINRGYLDEDVVKVVGNRKIKARKEPYFGMKPWSPHDLRRTARTNMARVGITDEVGEEVINHIKPGIVGVYNKYRYDNEKKDALLKWEALLLDILSPKSQDSNADGE</sequence>
<dbReference type="InterPro" id="IPR011010">
    <property type="entry name" value="DNA_brk_join_enz"/>
</dbReference>
<evidence type="ECO:0000256" key="1">
    <source>
        <dbReference type="ARBA" id="ARBA00008857"/>
    </source>
</evidence>
<dbReference type="PANTHER" id="PTHR30629:SF2">
    <property type="entry name" value="PROPHAGE INTEGRASE INTS-RELATED"/>
    <property type="match status" value="1"/>
</dbReference>
<dbReference type="Gene3D" id="3.30.160.390">
    <property type="entry name" value="Integrase, DNA-binding domain"/>
    <property type="match status" value="1"/>
</dbReference>
<accession>A0ABN6VQY5</accession>
<gene>
    <name evidence="7" type="ORF">GURASL_16760</name>
</gene>
<proteinExistence type="inferred from homology"/>
<dbReference type="InterPro" id="IPR010998">
    <property type="entry name" value="Integrase_recombinase_N"/>
</dbReference>
<comment type="similarity">
    <text evidence="1">Belongs to the 'phage' integrase family.</text>
</comment>
<evidence type="ECO:0000256" key="2">
    <source>
        <dbReference type="ARBA" id="ARBA00022908"/>
    </source>
</evidence>
<evidence type="ECO:0000259" key="6">
    <source>
        <dbReference type="PROSITE" id="PS51898"/>
    </source>
</evidence>
<feature type="domain" description="Tyr recombinase" evidence="6">
    <location>
        <begin position="239"/>
        <end position="435"/>
    </location>
</feature>
<keyword evidence="5" id="KW-0175">Coiled coil</keyword>
<dbReference type="Pfam" id="PF13356">
    <property type="entry name" value="Arm-DNA-bind_3"/>
    <property type="match status" value="1"/>
</dbReference>
<evidence type="ECO:0000256" key="3">
    <source>
        <dbReference type="ARBA" id="ARBA00023125"/>
    </source>
</evidence>
<dbReference type="InterPro" id="IPR050808">
    <property type="entry name" value="Phage_Integrase"/>
</dbReference>
<dbReference type="PROSITE" id="PS51898">
    <property type="entry name" value="TYR_RECOMBINASE"/>
    <property type="match status" value="1"/>
</dbReference>
<feature type="coiled-coil region" evidence="5">
    <location>
        <begin position="83"/>
        <end position="117"/>
    </location>
</feature>
<evidence type="ECO:0000256" key="5">
    <source>
        <dbReference type="SAM" id="Coils"/>
    </source>
</evidence>
<organism evidence="7 8">
    <name type="scientific">Geotalea uraniireducens</name>
    <dbReference type="NCBI Taxonomy" id="351604"/>
    <lineage>
        <taxon>Bacteria</taxon>
        <taxon>Pseudomonadati</taxon>
        <taxon>Thermodesulfobacteriota</taxon>
        <taxon>Desulfuromonadia</taxon>
        <taxon>Geobacterales</taxon>
        <taxon>Geobacteraceae</taxon>
        <taxon>Geotalea</taxon>
    </lineage>
</organism>
<dbReference type="Pfam" id="PF22022">
    <property type="entry name" value="Phage_int_M"/>
    <property type="match status" value="1"/>
</dbReference>
<dbReference type="Gene3D" id="1.10.443.10">
    <property type="entry name" value="Intergrase catalytic core"/>
    <property type="match status" value="1"/>
</dbReference>
<keyword evidence="4" id="KW-0233">DNA recombination</keyword>
<keyword evidence="2" id="KW-0229">DNA integration</keyword>
<dbReference type="InterPro" id="IPR053876">
    <property type="entry name" value="Phage_int_M"/>
</dbReference>
<dbReference type="PANTHER" id="PTHR30629">
    <property type="entry name" value="PROPHAGE INTEGRASE"/>
    <property type="match status" value="1"/>
</dbReference>
<dbReference type="Proteomes" id="UP001317705">
    <property type="component" value="Chromosome"/>
</dbReference>
<dbReference type="InterPro" id="IPR013762">
    <property type="entry name" value="Integrase-like_cat_sf"/>
</dbReference>
<protein>
    <submittedName>
        <fullName evidence="7">Integrase</fullName>
    </submittedName>
</protein>
<dbReference type="InterPro" id="IPR002104">
    <property type="entry name" value="Integrase_catalytic"/>
</dbReference>
<dbReference type="InterPro" id="IPR025166">
    <property type="entry name" value="Integrase_DNA_bind_dom"/>
</dbReference>
<dbReference type="EMBL" id="AP027151">
    <property type="protein sequence ID" value="BDV42753.1"/>
    <property type="molecule type" value="Genomic_DNA"/>
</dbReference>
<evidence type="ECO:0000256" key="4">
    <source>
        <dbReference type="ARBA" id="ARBA00023172"/>
    </source>
</evidence>
<dbReference type="InterPro" id="IPR038488">
    <property type="entry name" value="Integrase_DNA-bd_sf"/>
</dbReference>
<dbReference type="Gene3D" id="1.10.150.130">
    <property type="match status" value="1"/>
</dbReference>
<reference evidence="7 8" key="1">
    <citation type="submission" date="2022-12" db="EMBL/GenBank/DDBJ databases">
        <title>Polyphasic characterization of Geotalea uranireducens NIT-SL11 newly isolated from a complex of sewage sludge and microbially reduced graphene oxide.</title>
        <authorList>
            <person name="Xie L."/>
            <person name="Yoshida N."/>
            <person name="Meng L."/>
        </authorList>
    </citation>
    <scope>NUCLEOTIDE SEQUENCE [LARGE SCALE GENOMIC DNA]</scope>
    <source>
        <strain evidence="7 8">NIT-SL11</strain>
    </source>
</reference>
<evidence type="ECO:0000313" key="7">
    <source>
        <dbReference type="EMBL" id="BDV42753.1"/>
    </source>
</evidence>
<keyword evidence="8" id="KW-1185">Reference proteome</keyword>
<evidence type="ECO:0000313" key="8">
    <source>
        <dbReference type="Proteomes" id="UP001317705"/>
    </source>
</evidence>
<dbReference type="Pfam" id="PF00589">
    <property type="entry name" value="Phage_integrase"/>
    <property type="match status" value="1"/>
</dbReference>